<organism evidence="2">
    <name type="scientific">Tetraodon nigroviridis</name>
    <name type="common">Spotted green pufferfish</name>
    <name type="synonym">Chelonodon nigroviridis</name>
    <dbReference type="NCBI Taxonomy" id="99883"/>
    <lineage>
        <taxon>Eukaryota</taxon>
        <taxon>Metazoa</taxon>
        <taxon>Chordata</taxon>
        <taxon>Craniata</taxon>
        <taxon>Vertebrata</taxon>
        <taxon>Euteleostomi</taxon>
        <taxon>Actinopterygii</taxon>
        <taxon>Neopterygii</taxon>
        <taxon>Teleostei</taxon>
        <taxon>Neoteleostei</taxon>
        <taxon>Acanthomorphata</taxon>
        <taxon>Eupercaria</taxon>
        <taxon>Tetraodontiformes</taxon>
        <taxon>Tetradontoidea</taxon>
        <taxon>Tetraodontidae</taxon>
        <taxon>Tetraodon</taxon>
    </lineage>
</organism>
<reference evidence="2" key="1">
    <citation type="journal article" date="2004" name="Nature">
        <title>Genome duplication in the teleost fish Tetraodon nigroviridis reveals the early vertebrate proto-karyotype.</title>
        <authorList>
            <person name="Jaillon O."/>
            <person name="Aury J.-M."/>
            <person name="Brunet F."/>
            <person name="Petit J.-L."/>
            <person name="Stange-Thomann N."/>
            <person name="Mauceli E."/>
            <person name="Bouneau L."/>
            <person name="Fischer C."/>
            <person name="Ozouf-Costaz C."/>
            <person name="Bernot A."/>
            <person name="Nicaud S."/>
            <person name="Jaffe D."/>
            <person name="Fisher S."/>
            <person name="Lutfalla G."/>
            <person name="Dossat C."/>
            <person name="Segurens B."/>
            <person name="Dasilva C."/>
            <person name="Salanoubat M."/>
            <person name="Levy M."/>
            <person name="Boudet N."/>
            <person name="Castellano S."/>
            <person name="Anthouard V."/>
            <person name="Jubin C."/>
            <person name="Castelli V."/>
            <person name="Katinka M."/>
            <person name="Vacherie B."/>
            <person name="Biemont C."/>
            <person name="Skalli Z."/>
            <person name="Cattolico L."/>
            <person name="Poulain J."/>
            <person name="De Berardinis V."/>
            <person name="Cruaud C."/>
            <person name="Duprat S."/>
            <person name="Brottier P."/>
            <person name="Coutanceau J.-P."/>
            <person name="Gouzy J."/>
            <person name="Parra G."/>
            <person name="Lardier G."/>
            <person name="Chapple C."/>
            <person name="McKernan K.J."/>
            <person name="McEwan P."/>
            <person name="Bosak S."/>
            <person name="Kellis M."/>
            <person name="Volff J.-N."/>
            <person name="Guigo R."/>
            <person name="Zody M.C."/>
            <person name="Mesirov J."/>
            <person name="Lindblad-Toh K."/>
            <person name="Birren B."/>
            <person name="Nusbaum C."/>
            <person name="Kahn D."/>
            <person name="Robinson-Rechavi M."/>
            <person name="Laudet V."/>
            <person name="Schachter V."/>
            <person name="Quetier F."/>
            <person name="Saurin W."/>
            <person name="Scarpelli C."/>
            <person name="Wincker P."/>
            <person name="Lander E.S."/>
            <person name="Weissenbach J."/>
            <person name="Roest Crollius H."/>
        </authorList>
    </citation>
    <scope>NUCLEOTIDE SEQUENCE [LARGE SCALE GENOMIC DNA]</scope>
</reference>
<name>Q4S8P3_TETNG</name>
<comment type="caution">
    <text evidence="2">The sequence shown here is derived from an EMBL/GenBank/DDBJ whole genome shotgun (WGS) entry which is preliminary data.</text>
</comment>
<feature type="region of interest" description="Disordered" evidence="1">
    <location>
        <begin position="1"/>
        <end position="29"/>
    </location>
</feature>
<gene>
    <name evidence="2" type="ORF">GSTENG00022249001</name>
</gene>
<evidence type="ECO:0000256" key="1">
    <source>
        <dbReference type="SAM" id="MobiDB-lite"/>
    </source>
</evidence>
<reference evidence="2" key="2">
    <citation type="submission" date="2004-02" db="EMBL/GenBank/DDBJ databases">
        <authorList>
            <consortium name="Genoscope"/>
            <consortium name="Whitehead Institute Centre for Genome Research"/>
        </authorList>
    </citation>
    <scope>NUCLEOTIDE SEQUENCE</scope>
</reference>
<proteinExistence type="predicted"/>
<accession>Q4S8P3</accession>
<evidence type="ECO:0000313" key="2">
    <source>
        <dbReference type="EMBL" id="CAG02989.1"/>
    </source>
</evidence>
<dbReference type="EMBL" id="CAAE01014703">
    <property type="protein sequence ID" value="CAG02989.1"/>
    <property type="molecule type" value="Genomic_DNA"/>
</dbReference>
<sequence length="69" mass="7762">MTETDKQRRTAATSVQEEDKEKKDKPAETAHLLHHRNLDGAAPWQAVCLLQKEGLCLLSHGELNPGQMR</sequence>
<protein>
    <submittedName>
        <fullName evidence="2">(spotted green pufferfish) hypothetical protein</fullName>
    </submittedName>
</protein>
<feature type="compositionally biased region" description="Basic and acidic residues" evidence="1">
    <location>
        <begin position="17"/>
        <end position="28"/>
    </location>
</feature>
<dbReference type="AlphaFoldDB" id="Q4S8P3"/>
<dbReference type="KEGG" id="tng:GSTEN00022249G001"/>